<feature type="compositionally biased region" description="Basic and acidic residues" evidence="1">
    <location>
        <begin position="297"/>
        <end position="311"/>
    </location>
</feature>
<dbReference type="AlphaFoldDB" id="A0A4U0UXY3"/>
<sequence>MARHKRKLPQTITERPLDATTRKVLEKRDGIKNINWATQEKMDAIVAKKRKAEDEELYNSSDMRRKQQRLVVEEAARMPMLRGSDESAGSSADLDFDLPFSPSASVAEANAREFERVQKVRARRRAQRARKIAREYARGHVVVERALEFINDEVEKEALELINSGDTEKAMRLVGEGRERKVDEARKLEEVEEVQGRGTGTEMTGTAEVKALKRARRARKGAAEYARGDVAVDEMQSSISGEEAEEALSVIDSVEAADEALAPSEGKQTDDATTQEMERVEKKKASKSTRRGRQRLAHYDRENIATHEARPSSESQEQLQTPETDTDPEPTQQRQRMEKAKAARKARRASQKAARLAQEDLDWAECSGPAARKEMLEMLAMSSETQAAEEQKWRDHEIATNRLERGKRKAAQFARGEIWWDELLGVMSCREAEEALAALLKDNEAKGERLRGARRRAARYARYARGEVSGDEDEALAWVDDEEGEERAEADPLQNAGEVKNPPAFQASRKEKAIPRPPPRQRREEEASPPPEPSRRKQARVLAKKAAQRRKEDAETSAVLAVRW</sequence>
<feature type="region of interest" description="Disordered" evidence="1">
    <location>
        <begin position="461"/>
        <end position="564"/>
    </location>
</feature>
<dbReference type="EMBL" id="NAJP01000032">
    <property type="protein sequence ID" value="TKA40582.1"/>
    <property type="molecule type" value="Genomic_DNA"/>
</dbReference>
<evidence type="ECO:0000256" key="1">
    <source>
        <dbReference type="SAM" id="MobiDB-lite"/>
    </source>
</evidence>
<feature type="compositionally biased region" description="Basic residues" evidence="1">
    <location>
        <begin position="284"/>
        <end position="296"/>
    </location>
</feature>
<comment type="caution">
    <text evidence="2">The sequence shown here is derived from an EMBL/GenBank/DDBJ whole genome shotgun (WGS) entry which is preliminary data.</text>
</comment>
<evidence type="ECO:0000313" key="2">
    <source>
        <dbReference type="EMBL" id="TKA40582.1"/>
    </source>
</evidence>
<dbReference type="OrthoDB" id="10333370at2759"/>
<proteinExistence type="predicted"/>
<dbReference type="Proteomes" id="UP000310066">
    <property type="component" value="Unassembled WGS sequence"/>
</dbReference>
<feature type="compositionally biased region" description="Acidic residues" evidence="1">
    <location>
        <begin position="469"/>
        <end position="488"/>
    </location>
</feature>
<name>A0A4U0UXY3_9PEZI</name>
<reference evidence="2 3" key="1">
    <citation type="submission" date="2017-03" db="EMBL/GenBank/DDBJ databases">
        <title>Genomes of endolithic fungi from Antarctica.</title>
        <authorList>
            <person name="Coleine C."/>
            <person name="Masonjones S."/>
            <person name="Stajich J.E."/>
        </authorList>
    </citation>
    <scope>NUCLEOTIDE SEQUENCE [LARGE SCALE GENOMIC DNA]</scope>
    <source>
        <strain evidence="2 3">CCFEE 5311</strain>
    </source>
</reference>
<gene>
    <name evidence="2" type="ORF">B0A54_09041</name>
</gene>
<evidence type="ECO:0000313" key="3">
    <source>
        <dbReference type="Proteomes" id="UP000310066"/>
    </source>
</evidence>
<organism evidence="2 3">
    <name type="scientific">Friedmanniomyces endolithicus</name>
    <dbReference type="NCBI Taxonomy" id="329885"/>
    <lineage>
        <taxon>Eukaryota</taxon>
        <taxon>Fungi</taxon>
        <taxon>Dikarya</taxon>
        <taxon>Ascomycota</taxon>
        <taxon>Pezizomycotina</taxon>
        <taxon>Dothideomycetes</taxon>
        <taxon>Dothideomycetidae</taxon>
        <taxon>Mycosphaerellales</taxon>
        <taxon>Teratosphaeriaceae</taxon>
        <taxon>Friedmanniomyces</taxon>
    </lineage>
</organism>
<feature type="compositionally biased region" description="Basic residues" evidence="1">
    <location>
        <begin position="536"/>
        <end position="548"/>
    </location>
</feature>
<protein>
    <submittedName>
        <fullName evidence="2">Uncharacterized protein</fullName>
    </submittedName>
</protein>
<accession>A0A4U0UXY3</accession>
<feature type="region of interest" description="Disordered" evidence="1">
    <location>
        <begin position="258"/>
        <end position="358"/>
    </location>
</feature>